<reference evidence="2" key="1">
    <citation type="journal article" date="2020" name="New Phytol.">
        <title>Comparative genomics reveals dynamic genome evolution in host specialist ectomycorrhizal fungi.</title>
        <authorList>
            <person name="Lofgren L.A."/>
            <person name="Nguyen N.H."/>
            <person name="Vilgalys R."/>
            <person name="Ruytinx J."/>
            <person name="Liao H.L."/>
            <person name="Branco S."/>
            <person name="Kuo A."/>
            <person name="LaButti K."/>
            <person name="Lipzen A."/>
            <person name="Andreopoulos W."/>
            <person name="Pangilinan J."/>
            <person name="Riley R."/>
            <person name="Hundley H."/>
            <person name="Na H."/>
            <person name="Barry K."/>
            <person name="Grigoriev I.V."/>
            <person name="Stajich J.E."/>
            <person name="Kennedy P.G."/>
        </authorList>
    </citation>
    <scope>NUCLEOTIDE SEQUENCE</scope>
    <source>
        <strain evidence="2">S12</strain>
    </source>
</reference>
<dbReference type="AlphaFoldDB" id="A0A9P7J7B7"/>
<feature type="compositionally biased region" description="Polar residues" evidence="1">
    <location>
        <begin position="574"/>
        <end position="587"/>
    </location>
</feature>
<organism evidence="2 3">
    <name type="scientific">Suillus plorans</name>
    <dbReference type="NCBI Taxonomy" id="116603"/>
    <lineage>
        <taxon>Eukaryota</taxon>
        <taxon>Fungi</taxon>
        <taxon>Dikarya</taxon>
        <taxon>Basidiomycota</taxon>
        <taxon>Agaricomycotina</taxon>
        <taxon>Agaricomycetes</taxon>
        <taxon>Agaricomycetidae</taxon>
        <taxon>Boletales</taxon>
        <taxon>Suillineae</taxon>
        <taxon>Suillaceae</taxon>
        <taxon>Suillus</taxon>
    </lineage>
</organism>
<keyword evidence="3" id="KW-1185">Reference proteome</keyword>
<comment type="caution">
    <text evidence="2">The sequence shown here is derived from an EMBL/GenBank/DDBJ whole genome shotgun (WGS) entry which is preliminary data.</text>
</comment>
<evidence type="ECO:0000313" key="2">
    <source>
        <dbReference type="EMBL" id="KAG1806362.1"/>
    </source>
</evidence>
<dbReference type="GeneID" id="64599318"/>
<dbReference type="RefSeq" id="XP_041166833.1">
    <property type="nucleotide sequence ID" value="XM_041305554.1"/>
</dbReference>
<dbReference type="Proteomes" id="UP000719766">
    <property type="component" value="Unassembled WGS sequence"/>
</dbReference>
<sequence>MAPRSKFTTEQVEMMEEYREKYLECQTVGDYTPFWAPFFEDYHARLPEREHLFPDVPLDIDLTLEQRVVNASMVDACKKQLIHRFHNTYGNYTAKRKLKAQTTSTVEKMLASQLSLKGMCTLQPAEAYSKLYYKTRIKPVEDAKMKVLKQEAGLSPMTSDEEDDETGADRGDVKQVSLKKLRLTLVKKHTRALFANETPEIKAEVVDFVKQWSENCKKSSSEDDDISFSENIEKLPNVLADIFAGLAKQTGWAFSVLMGGPSPGMGGKIQVESFHVEQTTMGNTFNLAYPNFNERIMKPYADFAKRAFSDVVMKGTMGSPSSSPSTLDTSLLPLSQMISFDDQQCDFATPGPESLSEILANSSSSLELYDSTTLDHPVIPTSSVSLHPFMTPAVSLASETPPALPMSVAPAVGLVSKTLPVSPAFVAQTEDLMSETPAVPPASVVPMEHLVFKMPVVPPASMGPGEHIVSETPALPSTFMVPAEDLASETSALPIVKLVCPTSTSPALPVIKPVHPASPSPAVPFVEPSLPLMHLAPVLPIVQPPPTHVMQPVELSVGPPAEPIPSKAVVEGPQESTHNEVANSIGSVNIGKEKSASKKRPKSLTHGAPAKKQHV</sequence>
<feature type="region of interest" description="Disordered" evidence="1">
    <location>
        <begin position="151"/>
        <end position="171"/>
    </location>
</feature>
<dbReference type="EMBL" id="JABBWE010000002">
    <property type="protein sequence ID" value="KAG1806362.1"/>
    <property type="molecule type" value="Genomic_DNA"/>
</dbReference>
<feature type="region of interest" description="Disordered" evidence="1">
    <location>
        <begin position="568"/>
        <end position="615"/>
    </location>
</feature>
<evidence type="ECO:0000256" key="1">
    <source>
        <dbReference type="SAM" id="MobiDB-lite"/>
    </source>
</evidence>
<feature type="compositionally biased region" description="Basic residues" evidence="1">
    <location>
        <begin position="597"/>
        <end position="615"/>
    </location>
</feature>
<dbReference type="OrthoDB" id="2677857at2759"/>
<accession>A0A9P7J7B7</accession>
<gene>
    <name evidence="2" type="ORF">HD556DRAFT_1436335</name>
</gene>
<name>A0A9P7J7B7_9AGAM</name>
<evidence type="ECO:0000313" key="3">
    <source>
        <dbReference type="Proteomes" id="UP000719766"/>
    </source>
</evidence>
<protein>
    <submittedName>
        <fullName evidence="2">Uncharacterized protein</fullName>
    </submittedName>
</protein>
<proteinExistence type="predicted"/>